<accession>L2GKA1</accession>
<dbReference type="GO" id="GO:0033192">
    <property type="term" value="F:calmodulin-dependent protein phosphatase activity"/>
    <property type="evidence" value="ECO:0007669"/>
    <property type="project" value="InterPro"/>
</dbReference>
<dbReference type="InterPro" id="IPR043360">
    <property type="entry name" value="PP2B"/>
</dbReference>
<dbReference type="InParanoid" id="L2GKA1"/>
<dbReference type="Pfam" id="PF00149">
    <property type="entry name" value="Metallophos"/>
    <property type="match status" value="1"/>
</dbReference>
<dbReference type="RefSeq" id="XP_007605474.1">
    <property type="nucleotide sequence ID" value="XM_007605412.1"/>
</dbReference>
<dbReference type="VEuPathDB" id="MicrosporidiaDB:VICG_02029"/>
<evidence type="ECO:0000259" key="2">
    <source>
        <dbReference type="PROSITE" id="PS00125"/>
    </source>
</evidence>
<dbReference type="InterPro" id="IPR004843">
    <property type="entry name" value="Calcineurin-like_PHP"/>
</dbReference>
<evidence type="ECO:0000313" key="4">
    <source>
        <dbReference type="Proteomes" id="UP000011082"/>
    </source>
</evidence>
<organism evidence="3 4">
    <name type="scientific">Vittaforma corneae (strain ATCC 50505)</name>
    <name type="common">Microsporidian parasite</name>
    <name type="synonym">Nosema corneum</name>
    <dbReference type="NCBI Taxonomy" id="993615"/>
    <lineage>
        <taxon>Eukaryota</taxon>
        <taxon>Fungi</taxon>
        <taxon>Fungi incertae sedis</taxon>
        <taxon>Microsporidia</taxon>
        <taxon>Nosematidae</taxon>
        <taxon>Vittaforma</taxon>
    </lineage>
</organism>
<gene>
    <name evidence="3" type="ORF">VICG_02029</name>
</gene>
<dbReference type="GeneID" id="19882739"/>
<dbReference type="SUPFAM" id="SSF56300">
    <property type="entry name" value="Metallo-dependent phosphatases"/>
    <property type="match status" value="1"/>
</dbReference>
<evidence type="ECO:0000256" key="1">
    <source>
        <dbReference type="RuleBase" id="RU004273"/>
    </source>
</evidence>
<keyword evidence="1" id="KW-0378">Hydrolase</keyword>
<dbReference type="SMART" id="SM00156">
    <property type="entry name" value="PP2Ac"/>
    <property type="match status" value="1"/>
</dbReference>
<name>L2GKA1_VITCO</name>
<comment type="catalytic activity">
    <reaction evidence="1">
        <text>O-phospho-L-threonyl-[protein] + H2O = L-threonyl-[protein] + phosphate</text>
        <dbReference type="Rhea" id="RHEA:47004"/>
        <dbReference type="Rhea" id="RHEA-COMP:11060"/>
        <dbReference type="Rhea" id="RHEA-COMP:11605"/>
        <dbReference type="ChEBI" id="CHEBI:15377"/>
        <dbReference type="ChEBI" id="CHEBI:30013"/>
        <dbReference type="ChEBI" id="CHEBI:43474"/>
        <dbReference type="ChEBI" id="CHEBI:61977"/>
        <dbReference type="EC" id="3.1.3.16"/>
    </reaction>
</comment>
<dbReference type="PRINTS" id="PR00114">
    <property type="entry name" value="STPHPHTASE"/>
</dbReference>
<sequence length="260" mass="29665">MDAVHRIELGPSLDAINNPLHTRPQRACPEISAVACHIIPDVAILDQKLNLLDLDIVRTHLLNEGRLSIKQIEKILNDSDTVLRSEPNLLEIGTKCYIFGDIHGQFYDLISLLNSFDLKTQTLLFLGDYVDRGQFSVETYLYLMLLKSHYPQNIYILRGNHESEKMTSYFTFKSECLSKYNISIYNRFVKSFKALPIAAVVQNIAFCAHGGISPHMKKISEINTIDRFKEIVYNGLFCDVFWSDPHEYYDLGDGNALGVQ</sequence>
<keyword evidence="4" id="KW-1185">Reference proteome</keyword>
<protein>
    <recommendedName>
        <fullName evidence="1">Serine/threonine-protein phosphatase</fullName>
        <ecNumber evidence="1">3.1.3.16</ecNumber>
    </recommendedName>
</protein>
<dbReference type="HOGENOM" id="CLU_004962_6_0_1"/>
<dbReference type="InterPro" id="IPR029052">
    <property type="entry name" value="Metallo-depent_PP-like"/>
</dbReference>
<dbReference type="PROSITE" id="PS00125">
    <property type="entry name" value="SER_THR_PHOSPHATASE"/>
    <property type="match status" value="1"/>
</dbReference>
<feature type="domain" description="Serine/threonine specific protein phosphatases" evidence="2">
    <location>
        <begin position="157"/>
        <end position="162"/>
    </location>
</feature>
<dbReference type="AlphaFoldDB" id="L2GKA1"/>
<dbReference type="Gene3D" id="3.60.21.10">
    <property type="match status" value="1"/>
</dbReference>
<dbReference type="OrthoDB" id="5593063at2759"/>
<dbReference type="EC" id="3.1.3.16" evidence="1"/>
<dbReference type="Proteomes" id="UP000011082">
    <property type="component" value="Unassembled WGS sequence"/>
</dbReference>
<dbReference type="EMBL" id="JH370154">
    <property type="protein sequence ID" value="ELA40940.1"/>
    <property type="molecule type" value="Genomic_DNA"/>
</dbReference>
<proteinExistence type="inferred from homology"/>
<dbReference type="STRING" id="993615.L2GKA1"/>
<dbReference type="PANTHER" id="PTHR45673">
    <property type="entry name" value="SERINE/THREONINE-PROTEIN PHOSPHATASE 2B CATALYTIC SUBUNIT 1-RELATED"/>
    <property type="match status" value="1"/>
</dbReference>
<dbReference type="InterPro" id="IPR006186">
    <property type="entry name" value="Ser/Thr-sp_prot-phosphatase"/>
</dbReference>
<dbReference type="GO" id="GO:0097720">
    <property type="term" value="P:calcineurin-mediated signaling"/>
    <property type="evidence" value="ECO:0007669"/>
    <property type="project" value="InterPro"/>
</dbReference>
<comment type="similarity">
    <text evidence="1">Belongs to the PPP phosphatase family.</text>
</comment>
<reference evidence="4" key="1">
    <citation type="submission" date="2011-05" db="EMBL/GenBank/DDBJ databases">
        <title>The genome sequence of Vittaforma corneae strain ATCC 50505.</title>
        <authorList>
            <consortium name="The Broad Institute Genome Sequencing Platform"/>
            <person name="Cuomo C."/>
            <person name="Didier E."/>
            <person name="Bowers L."/>
            <person name="Young S.K."/>
            <person name="Zeng Q."/>
            <person name="Gargeya S."/>
            <person name="Fitzgerald M."/>
            <person name="Haas B."/>
            <person name="Abouelleil A."/>
            <person name="Alvarado L."/>
            <person name="Arachchi H.M."/>
            <person name="Berlin A."/>
            <person name="Chapman S.B."/>
            <person name="Gearin G."/>
            <person name="Goldberg J."/>
            <person name="Griggs A."/>
            <person name="Gujja S."/>
            <person name="Hansen M."/>
            <person name="Heiman D."/>
            <person name="Howarth C."/>
            <person name="Larimer J."/>
            <person name="Lui A."/>
            <person name="MacDonald P.J.P."/>
            <person name="McCowen C."/>
            <person name="Montmayeur A."/>
            <person name="Murphy C."/>
            <person name="Neiman D."/>
            <person name="Pearson M."/>
            <person name="Priest M."/>
            <person name="Roberts A."/>
            <person name="Saif S."/>
            <person name="Shea T."/>
            <person name="Sisk P."/>
            <person name="Stolte C."/>
            <person name="Sykes S."/>
            <person name="Wortman J."/>
            <person name="Nusbaum C."/>
            <person name="Birren B."/>
        </authorList>
    </citation>
    <scope>NUCLEOTIDE SEQUENCE [LARGE SCALE GENOMIC DNA]</scope>
    <source>
        <strain evidence="4">ATCC 50505</strain>
    </source>
</reference>
<evidence type="ECO:0000313" key="3">
    <source>
        <dbReference type="EMBL" id="ELA40940.1"/>
    </source>
</evidence>